<evidence type="ECO:0000313" key="3">
    <source>
        <dbReference type="EMBL" id="CAE7672390.1"/>
    </source>
</evidence>
<evidence type="ECO:0000256" key="2">
    <source>
        <dbReference type="SAM" id="SignalP"/>
    </source>
</evidence>
<dbReference type="EMBL" id="CAJNIZ010043905">
    <property type="protein sequence ID" value="CAE7672390.1"/>
    <property type="molecule type" value="Genomic_DNA"/>
</dbReference>
<feature type="signal peptide" evidence="2">
    <location>
        <begin position="1"/>
        <end position="28"/>
    </location>
</feature>
<gene>
    <name evidence="3" type="ORF">SPIL2461_LOCUS18570</name>
</gene>
<dbReference type="AlphaFoldDB" id="A0A812WEL7"/>
<keyword evidence="2" id="KW-0732">Signal</keyword>
<reference evidence="3" key="1">
    <citation type="submission" date="2021-02" db="EMBL/GenBank/DDBJ databases">
        <authorList>
            <person name="Dougan E. K."/>
            <person name="Rhodes N."/>
            <person name="Thang M."/>
            <person name="Chan C."/>
        </authorList>
    </citation>
    <scope>NUCLEOTIDE SEQUENCE</scope>
</reference>
<evidence type="ECO:0000313" key="4">
    <source>
        <dbReference type="Proteomes" id="UP000649617"/>
    </source>
</evidence>
<name>A0A812WEL7_SYMPI</name>
<accession>A0A812WEL7</accession>
<proteinExistence type="predicted"/>
<sequence>MSRAVWRRFVSAAWAALHAAARVASILAQPGVPKLLPLKTKLLPLLPPLPAESDDQPGDWLTIDGPSKLADAVMEWLGEGAPNFKPPQHTLSLDMLRNLLQRAGRWIEVDREQPRVRLASAAVAAPSLQMLTQAVLPPPPLPPPAAPSPPSESDGQRSPAASPIEETGGVDNLIDLLMNLGCVKMGAQERSSGFSEP</sequence>
<evidence type="ECO:0000256" key="1">
    <source>
        <dbReference type="SAM" id="MobiDB-lite"/>
    </source>
</evidence>
<feature type="region of interest" description="Disordered" evidence="1">
    <location>
        <begin position="134"/>
        <end position="168"/>
    </location>
</feature>
<feature type="compositionally biased region" description="Pro residues" evidence="1">
    <location>
        <begin position="136"/>
        <end position="150"/>
    </location>
</feature>
<organism evidence="3 4">
    <name type="scientific">Symbiodinium pilosum</name>
    <name type="common">Dinoflagellate</name>
    <dbReference type="NCBI Taxonomy" id="2952"/>
    <lineage>
        <taxon>Eukaryota</taxon>
        <taxon>Sar</taxon>
        <taxon>Alveolata</taxon>
        <taxon>Dinophyceae</taxon>
        <taxon>Suessiales</taxon>
        <taxon>Symbiodiniaceae</taxon>
        <taxon>Symbiodinium</taxon>
    </lineage>
</organism>
<comment type="caution">
    <text evidence="3">The sequence shown here is derived from an EMBL/GenBank/DDBJ whole genome shotgun (WGS) entry which is preliminary data.</text>
</comment>
<dbReference type="OrthoDB" id="459419at2759"/>
<keyword evidence="4" id="KW-1185">Reference proteome</keyword>
<feature type="chain" id="PRO_5032444423" evidence="2">
    <location>
        <begin position="29"/>
        <end position="197"/>
    </location>
</feature>
<dbReference type="Proteomes" id="UP000649617">
    <property type="component" value="Unassembled WGS sequence"/>
</dbReference>
<protein>
    <submittedName>
        <fullName evidence="3">Uncharacterized protein</fullName>
    </submittedName>
</protein>